<protein>
    <recommendedName>
        <fullName evidence="8">Arginine biosynthesis bifunctional protein ArgJ</fullName>
    </recommendedName>
    <domain>
        <recommendedName>
            <fullName evidence="8">Glutamate N-acetyltransferase</fullName>
            <ecNumber evidence="8">2.3.1.35</ecNumber>
        </recommendedName>
        <alternativeName>
            <fullName evidence="8">Ornithine acetyltransferase</fullName>
            <shortName evidence="8">OATase</shortName>
        </alternativeName>
        <alternativeName>
            <fullName evidence="8">Ornithine transacetylase</fullName>
        </alternativeName>
    </domain>
    <domain>
        <recommendedName>
            <fullName evidence="8">Amino-acid acetyltransferase</fullName>
            <ecNumber evidence="8">2.3.1.1</ecNumber>
        </recommendedName>
        <alternativeName>
            <fullName evidence="8">N-acetylglutamate synthase</fullName>
            <shortName evidence="8">AGSase</shortName>
        </alternativeName>
    </domain>
    <component>
        <recommendedName>
            <fullName evidence="8">Arginine biosynthesis bifunctional protein ArgJ alpha chain</fullName>
        </recommendedName>
    </component>
    <component>
        <recommendedName>
            <fullName evidence="8">Arginine biosynthesis bifunctional protein ArgJ beta chain</fullName>
        </recommendedName>
    </component>
</protein>
<keyword evidence="4 8" id="KW-0963">Cytoplasm</keyword>
<evidence type="ECO:0000256" key="6">
    <source>
        <dbReference type="ARBA" id="ARBA00022813"/>
    </source>
</evidence>
<dbReference type="EC" id="2.3.1.35" evidence="8"/>
<dbReference type="Pfam" id="PF01960">
    <property type="entry name" value="ArgJ"/>
    <property type="match status" value="1"/>
</dbReference>
<dbReference type="EC" id="2.3.1.1" evidence="8"/>
<evidence type="ECO:0000256" key="4">
    <source>
        <dbReference type="ARBA" id="ARBA00022490"/>
    </source>
</evidence>
<accession>A0A375I2S5</accession>
<dbReference type="InterPro" id="IPR016117">
    <property type="entry name" value="ArgJ-like_dom_sf"/>
</dbReference>
<dbReference type="AlphaFoldDB" id="A0A375I2S5"/>
<keyword evidence="10" id="KW-1185">Reference proteome</keyword>
<evidence type="ECO:0000313" key="10">
    <source>
        <dbReference type="Proteomes" id="UP000265962"/>
    </source>
</evidence>
<dbReference type="Gene3D" id="3.10.20.340">
    <property type="entry name" value="ArgJ beta chain, C-terminal domain"/>
    <property type="match status" value="1"/>
</dbReference>
<sequence>MSVTAPKGFRAAGVAAGIKDGGSLDLAVVVNDGPADVAAGVFTSNRVCAAPVIWSREAVADGALRAVVLNSGGANACTGEEGMADTATTADRLADLLGVACHDVAVCSTGLIGERLPMEPLLAGVDSAVAGLSAHGDADAARAIMTTDTRPKTAVFNGGGWSIGAMAKGAGMLAPALATMLVVVTTDAVITPEQADTALRAATEVSLNRLDSDGCQSTNDTVLLLSSGASGVELDTRTFAAALTTVCLDLGSQLLGDAEGSSHDIAILVRGAASEADALEVGRAIARSNLFKCAIFGNDPNWGRVLSTVGTTSAVFDPDELDVSFNGVMVCRGGAIGEDRSLVDLHPREVSVVVDLHAGGEQATIWTNDLTYDYVKENAEYSS</sequence>
<dbReference type="PANTHER" id="PTHR23100">
    <property type="entry name" value="ARGININE BIOSYNTHESIS BIFUNCTIONAL PROTEIN ARGJ"/>
    <property type="match status" value="1"/>
</dbReference>
<evidence type="ECO:0000256" key="7">
    <source>
        <dbReference type="ARBA" id="ARBA00023315"/>
    </source>
</evidence>
<comment type="function">
    <text evidence="8">Catalyzes two activities which are involved in the cyclic version of arginine biosynthesis: the synthesis of N-acetylglutamate from glutamate and acetyl-CoA as the acetyl donor, and of ornithine by transacetylation between N(2)-acetylornithine and glutamate.</text>
</comment>
<evidence type="ECO:0000256" key="1">
    <source>
        <dbReference type="ARBA" id="ARBA00004496"/>
    </source>
</evidence>
<dbReference type="HAMAP" id="MF_01106">
    <property type="entry name" value="ArgJ"/>
    <property type="match status" value="1"/>
</dbReference>
<feature type="binding site" evidence="8">
    <location>
        <position position="146"/>
    </location>
    <ligand>
        <name>substrate</name>
    </ligand>
</feature>
<evidence type="ECO:0000256" key="3">
    <source>
        <dbReference type="ARBA" id="ARBA00011475"/>
    </source>
</evidence>
<evidence type="ECO:0000256" key="5">
    <source>
        <dbReference type="ARBA" id="ARBA00022679"/>
    </source>
</evidence>
<proteinExistence type="inferred from homology"/>
<evidence type="ECO:0000256" key="2">
    <source>
        <dbReference type="ARBA" id="ARBA00006774"/>
    </source>
</evidence>
<dbReference type="GO" id="GO:0005737">
    <property type="term" value="C:cytoplasm"/>
    <property type="evidence" value="ECO:0007669"/>
    <property type="project" value="UniProtKB-SubCell"/>
</dbReference>
<comment type="catalytic activity">
    <reaction evidence="8">
        <text>N(2)-acetyl-L-ornithine + L-glutamate = N-acetyl-L-glutamate + L-ornithine</text>
        <dbReference type="Rhea" id="RHEA:15349"/>
        <dbReference type="ChEBI" id="CHEBI:29985"/>
        <dbReference type="ChEBI" id="CHEBI:44337"/>
        <dbReference type="ChEBI" id="CHEBI:46911"/>
        <dbReference type="ChEBI" id="CHEBI:57805"/>
        <dbReference type="EC" id="2.3.1.35"/>
    </reaction>
</comment>
<feature type="site" description="Involved in the stabilization of negative charge on the oxyanion by the formation of the oxyanion hole" evidence="8">
    <location>
        <position position="109"/>
    </location>
</feature>
<comment type="pathway">
    <text evidence="8">Amino-acid biosynthesis; L-arginine biosynthesis; L-ornithine and N-acetyl-L-glutamate from L-glutamate and N(2)-acetyl-L-ornithine (cyclic): step 1/1.</text>
</comment>
<dbReference type="UniPathway" id="UPA00068">
    <property type="reaction ID" value="UER00106"/>
</dbReference>
<feature type="site" description="Cleavage; by autolysis" evidence="8">
    <location>
        <begin position="178"/>
        <end position="179"/>
    </location>
</feature>
<dbReference type="GO" id="GO:0004042">
    <property type="term" value="F:L-glutamate N-acetyltransferase activity"/>
    <property type="evidence" value="ECO:0007669"/>
    <property type="project" value="UniProtKB-UniRule"/>
</dbReference>
<dbReference type="NCBIfam" id="NF003802">
    <property type="entry name" value="PRK05388.1"/>
    <property type="match status" value="1"/>
</dbReference>
<feature type="site" description="Involved in the stabilization of negative charge on the oxyanion by the formation of the oxyanion hole" evidence="8">
    <location>
        <position position="110"/>
    </location>
</feature>
<dbReference type="Proteomes" id="UP000265962">
    <property type="component" value="Unassembled WGS sequence"/>
</dbReference>
<gene>
    <name evidence="8" type="primary">argJ</name>
    <name evidence="9" type="ORF">PROPJV5_2135</name>
</gene>
<feature type="chain" id="PRO_5023303548" description="Arginine biosynthesis bifunctional protein ArgJ beta chain" evidence="8">
    <location>
        <begin position="179"/>
        <end position="383"/>
    </location>
</feature>
<dbReference type="SUPFAM" id="SSF56266">
    <property type="entry name" value="DmpA/ArgJ-like"/>
    <property type="match status" value="1"/>
</dbReference>
<keyword evidence="6 8" id="KW-0068">Autocatalytic cleavage</keyword>
<keyword evidence="8" id="KW-0028">Amino-acid biosynthesis</keyword>
<feature type="binding site" evidence="8">
    <location>
        <position position="168"/>
    </location>
    <ligand>
        <name>substrate</name>
    </ligand>
</feature>
<dbReference type="NCBIfam" id="TIGR00120">
    <property type="entry name" value="ArgJ"/>
    <property type="match status" value="1"/>
</dbReference>
<organism evidence="9 10">
    <name type="scientific">Propionibacterium ruminifibrarum</name>
    <dbReference type="NCBI Taxonomy" id="1962131"/>
    <lineage>
        <taxon>Bacteria</taxon>
        <taxon>Bacillati</taxon>
        <taxon>Actinomycetota</taxon>
        <taxon>Actinomycetes</taxon>
        <taxon>Propionibacteriales</taxon>
        <taxon>Propionibacteriaceae</taxon>
        <taxon>Propionibacterium</taxon>
    </lineage>
</organism>
<dbReference type="RefSeq" id="WP_119716286.1">
    <property type="nucleotide sequence ID" value="NZ_OMOH01000010.1"/>
</dbReference>
<comment type="catalytic activity">
    <reaction evidence="8">
        <text>L-glutamate + acetyl-CoA = N-acetyl-L-glutamate + CoA + H(+)</text>
        <dbReference type="Rhea" id="RHEA:24292"/>
        <dbReference type="ChEBI" id="CHEBI:15378"/>
        <dbReference type="ChEBI" id="CHEBI:29985"/>
        <dbReference type="ChEBI" id="CHEBI:44337"/>
        <dbReference type="ChEBI" id="CHEBI:57287"/>
        <dbReference type="ChEBI" id="CHEBI:57288"/>
        <dbReference type="EC" id="2.3.1.1"/>
    </reaction>
</comment>
<feature type="binding site" evidence="8">
    <location>
        <position position="179"/>
    </location>
    <ligand>
        <name>substrate</name>
    </ligand>
</feature>
<dbReference type="FunFam" id="3.10.20.340:FF:000003">
    <property type="entry name" value="Arginine biosynthesis bifunctional protein ArgJ"/>
    <property type="match status" value="1"/>
</dbReference>
<comment type="pathway">
    <text evidence="8">Amino-acid biosynthesis; L-arginine biosynthesis; N(2)-acetyl-L-ornithine from L-glutamate: step 1/4.</text>
</comment>
<feature type="binding site" evidence="8">
    <location>
        <position position="259"/>
    </location>
    <ligand>
        <name>substrate</name>
    </ligand>
</feature>
<dbReference type="InterPro" id="IPR042195">
    <property type="entry name" value="ArgJ_beta_C"/>
</dbReference>
<comment type="similarity">
    <text evidence="2 8">Belongs to the ArgJ family.</text>
</comment>
<feature type="binding site" evidence="8">
    <location>
        <position position="383"/>
    </location>
    <ligand>
        <name>substrate</name>
    </ligand>
</feature>
<reference evidence="10" key="1">
    <citation type="submission" date="2018-02" db="EMBL/GenBank/DDBJ databases">
        <authorList>
            <person name="Hornung B."/>
        </authorList>
    </citation>
    <scope>NUCLEOTIDE SEQUENCE [LARGE SCALE GENOMIC DNA]</scope>
</reference>
<feature type="chain" id="PRO_5023303547" description="Arginine biosynthesis bifunctional protein ArgJ alpha chain" evidence="8">
    <location>
        <begin position="1"/>
        <end position="178"/>
    </location>
</feature>
<dbReference type="InterPro" id="IPR002813">
    <property type="entry name" value="Arg_biosynth_ArgJ"/>
</dbReference>
<dbReference type="GO" id="GO:0006526">
    <property type="term" value="P:L-arginine biosynthetic process"/>
    <property type="evidence" value="ECO:0007669"/>
    <property type="project" value="UniProtKB-UniRule"/>
</dbReference>
<dbReference type="EMBL" id="OMOH01000010">
    <property type="protein sequence ID" value="SPF69175.1"/>
    <property type="molecule type" value="Genomic_DNA"/>
</dbReference>
<keyword evidence="8" id="KW-0055">Arginine biosynthesis</keyword>
<comment type="subcellular location">
    <subcellularLocation>
        <location evidence="1 8">Cytoplasm</location>
    </subcellularLocation>
</comment>
<keyword evidence="7 8" id="KW-0012">Acyltransferase</keyword>
<dbReference type="OrthoDB" id="9804242at2"/>
<dbReference type="GO" id="GO:0006592">
    <property type="term" value="P:ornithine biosynthetic process"/>
    <property type="evidence" value="ECO:0007669"/>
    <property type="project" value="TreeGrafter"/>
</dbReference>
<evidence type="ECO:0000256" key="8">
    <source>
        <dbReference type="HAMAP-Rule" id="MF_01106"/>
    </source>
</evidence>
<dbReference type="PANTHER" id="PTHR23100:SF0">
    <property type="entry name" value="ARGININE BIOSYNTHESIS BIFUNCTIONAL PROTEIN ARGJ, MITOCHONDRIAL"/>
    <property type="match status" value="1"/>
</dbReference>
<dbReference type="CDD" id="cd02152">
    <property type="entry name" value="OAT"/>
    <property type="match status" value="1"/>
</dbReference>
<keyword evidence="8" id="KW-0511">Multifunctional enzyme</keyword>
<keyword evidence="5 8" id="KW-0808">Transferase</keyword>
<dbReference type="Gene3D" id="3.60.70.12">
    <property type="entry name" value="L-amino peptidase D-ALA esterase/amidase"/>
    <property type="match status" value="1"/>
</dbReference>
<comment type="subunit">
    <text evidence="3 8">Heterotetramer of two alpha and two beta chains.</text>
</comment>
<name>A0A375I2S5_9ACTN</name>
<evidence type="ECO:0000313" key="9">
    <source>
        <dbReference type="EMBL" id="SPF69175.1"/>
    </source>
</evidence>
<dbReference type="GO" id="GO:0004358">
    <property type="term" value="F:L-glutamate N-acetyltransferase activity, acting on acetyl-L-ornithine as donor"/>
    <property type="evidence" value="ECO:0007669"/>
    <property type="project" value="UniProtKB-UniRule"/>
</dbReference>
<feature type="binding site" evidence="8">
    <location>
        <position position="378"/>
    </location>
    <ligand>
        <name>substrate</name>
    </ligand>
</feature>
<feature type="active site" description="Nucleophile" evidence="8">
    <location>
        <position position="179"/>
    </location>
</feature>